<proteinExistence type="predicted"/>
<comment type="caution">
    <text evidence="4">The sequence shown here is derived from an EMBL/GenBank/DDBJ whole genome shotgun (WGS) entry which is preliminary data.</text>
</comment>
<keyword evidence="5" id="KW-1185">Reference proteome</keyword>
<sequence>MFARALRRNAALGAAVLSVPVAAMPFARSEQRVYVSGEALGRGVRLEYWKAKHENVVVLDLESELIQLGMTRIRDRENEGKRFIHDANSVLRAAIDLAITELPNDEEAVVVTPRGHKAEGVVFEDDVKVCGIAVGSNVEVQKSLLSVLEGTLPFESALGDVLIAETAKGDARVVKANLPEDLDGYEVLLLVPDFNALEKISKTIHLLRQAGVEEEKLTVVTLVTCPEAADKFCQTFGDARLVTASFDAARDGEGFIVPGIGAFEDRYLGAPSPYIELPEEDESSEAGDDESDLKAKLTNWWPFKG</sequence>
<feature type="domain" description="Phosphoribosyltransferase" evidence="3">
    <location>
        <begin position="62"/>
        <end position="269"/>
    </location>
</feature>
<feature type="region of interest" description="Disordered" evidence="1">
    <location>
        <begin position="274"/>
        <end position="305"/>
    </location>
</feature>
<accession>A0A8K1CMT7</accession>
<dbReference type="EMBL" id="SPLM01000036">
    <property type="protein sequence ID" value="TMW66205.1"/>
    <property type="molecule type" value="Genomic_DNA"/>
</dbReference>
<protein>
    <recommendedName>
        <fullName evidence="3">Phosphoribosyltransferase domain-containing protein</fullName>
    </recommendedName>
</protein>
<feature type="signal peptide" evidence="2">
    <location>
        <begin position="1"/>
        <end position="23"/>
    </location>
</feature>
<gene>
    <name evidence="4" type="ORF">Poli38472_003970</name>
</gene>
<organism evidence="4 5">
    <name type="scientific">Pythium oligandrum</name>
    <name type="common">Mycoparasitic fungus</name>
    <dbReference type="NCBI Taxonomy" id="41045"/>
    <lineage>
        <taxon>Eukaryota</taxon>
        <taxon>Sar</taxon>
        <taxon>Stramenopiles</taxon>
        <taxon>Oomycota</taxon>
        <taxon>Peronosporomycetes</taxon>
        <taxon>Pythiales</taxon>
        <taxon>Pythiaceae</taxon>
        <taxon>Pythium</taxon>
    </lineage>
</organism>
<dbReference type="InterPro" id="IPR029057">
    <property type="entry name" value="PRTase-like"/>
</dbReference>
<dbReference type="OrthoDB" id="106623at2759"/>
<evidence type="ECO:0000313" key="4">
    <source>
        <dbReference type="EMBL" id="TMW66205.1"/>
    </source>
</evidence>
<feature type="compositionally biased region" description="Acidic residues" evidence="1">
    <location>
        <begin position="277"/>
        <end position="291"/>
    </location>
</feature>
<evidence type="ECO:0000259" key="3">
    <source>
        <dbReference type="Pfam" id="PF14681"/>
    </source>
</evidence>
<dbReference type="SUPFAM" id="SSF53271">
    <property type="entry name" value="PRTase-like"/>
    <property type="match status" value="1"/>
</dbReference>
<feature type="chain" id="PRO_5035436527" description="Phosphoribosyltransferase domain-containing protein" evidence="2">
    <location>
        <begin position="24"/>
        <end position="305"/>
    </location>
</feature>
<dbReference type="AlphaFoldDB" id="A0A8K1CMT7"/>
<dbReference type="Gene3D" id="3.40.50.2020">
    <property type="match status" value="1"/>
</dbReference>
<dbReference type="Pfam" id="PF14681">
    <property type="entry name" value="UPRTase"/>
    <property type="match status" value="1"/>
</dbReference>
<name>A0A8K1CMT7_PYTOL</name>
<reference evidence="4" key="1">
    <citation type="submission" date="2019-03" db="EMBL/GenBank/DDBJ databases">
        <title>Long read genome sequence of the mycoparasitic Pythium oligandrum ATCC 38472 isolated from sugarbeet rhizosphere.</title>
        <authorList>
            <person name="Gaulin E."/>
        </authorList>
    </citation>
    <scope>NUCLEOTIDE SEQUENCE</scope>
    <source>
        <strain evidence="4">ATCC 38472_TT</strain>
    </source>
</reference>
<dbReference type="Proteomes" id="UP000794436">
    <property type="component" value="Unassembled WGS sequence"/>
</dbReference>
<dbReference type="InterPro" id="IPR000836">
    <property type="entry name" value="PRTase_dom"/>
</dbReference>
<evidence type="ECO:0000313" key="5">
    <source>
        <dbReference type="Proteomes" id="UP000794436"/>
    </source>
</evidence>
<evidence type="ECO:0000256" key="2">
    <source>
        <dbReference type="SAM" id="SignalP"/>
    </source>
</evidence>
<evidence type="ECO:0000256" key="1">
    <source>
        <dbReference type="SAM" id="MobiDB-lite"/>
    </source>
</evidence>
<keyword evidence="2" id="KW-0732">Signal</keyword>